<feature type="non-terminal residue" evidence="5">
    <location>
        <position position="183"/>
    </location>
</feature>
<reference evidence="5" key="1">
    <citation type="journal article" date="2021" name="J Fungi (Basel)">
        <title>Virulence traits and population genomics of the black yeast Aureobasidium melanogenum.</title>
        <authorList>
            <person name="Cernosa A."/>
            <person name="Sun X."/>
            <person name="Gostincar C."/>
            <person name="Fang C."/>
            <person name="Gunde-Cimerman N."/>
            <person name="Song Z."/>
        </authorList>
    </citation>
    <scope>NUCLEOTIDE SEQUENCE</scope>
    <source>
        <strain evidence="5">EXF-9911</strain>
    </source>
</reference>
<dbReference type="Proteomes" id="UP000779574">
    <property type="component" value="Unassembled WGS sequence"/>
</dbReference>
<evidence type="ECO:0000256" key="3">
    <source>
        <dbReference type="ARBA" id="ARBA00023002"/>
    </source>
</evidence>
<reference evidence="5" key="2">
    <citation type="submission" date="2021-08" db="EMBL/GenBank/DDBJ databases">
        <authorList>
            <person name="Gostincar C."/>
            <person name="Sun X."/>
            <person name="Song Z."/>
            <person name="Gunde-Cimerman N."/>
        </authorList>
    </citation>
    <scope>NUCLEOTIDE SEQUENCE</scope>
    <source>
        <strain evidence="5">EXF-9911</strain>
    </source>
</reference>
<evidence type="ECO:0000256" key="1">
    <source>
        <dbReference type="ARBA" id="ARBA00005725"/>
    </source>
</evidence>
<evidence type="ECO:0000313" key="6">
    <source>
        <dbReference type="Proteomes" id="UP000779574"/>
    </source>
</evidence>
<dbReference type="InterPro" id="IPR008030">
    <property type="entry name" value="NmrA-like"/>
</dbReference>
<comment type="caution">
    <text evidence="5">The sequence shown here is derived from an EMBL/GenBank/DDBJ whole genome shotgun (WGS) entry which is preliminary data.</text>
</comment>
<protein>
    <submittedName>
        <fullName evidence="5">NAD(P)-binding protein</fullName>
    </submittedName>
</protein>
<dbReference type="InterPro" id="IPR036291">
    <property type="entry name" value="NAD(P)-bd_dom_sf"/>
</dbReference>
<dbReference type="EMBL" id="JAHFXF010000209">
    <property type="protein sequence ID" value="KAG9693003.1"/>
    <property type="molecule type" value="Genomic_DNA"/>
</dbReference>
<dbReference type="AlphaFoldDB" id="A0A9P8EL26"/>
<evidence type="ECO:0000256" key="2">
    <source>
        <dbReference type="ARBA" id="ARBA00022857"/>
    </source>
</evidence>
<dbReference type="Gene3D" id="3.40.50.720">
    <property type="entry name" value="NAD(P)-binding Rossmann-like Domain"/>
    <property type="match status" value="1"/>
</dbReference>
<dbReference type="OrthoDB" id="10000533at2759"/>
<dbReference type="SUPFAM" id="SSF51735">
    <property type="entry name" value="NAD(P)-binding Rossmann-fold domains"/>
    <property type="match status" value="1"/>
</dbReference>
<keyword evidence="3" id="KW-0560">Oxidoreductase</keyword>
<dbReference type="PANTHER" id="PTHR47706:SF4">
    <property type="entry name" value="NMRA-LIKE DOMAIN-CONTAINING PROTEIN"/>
    <property type="match status" value="1"/>
</dbReference>
<sequence length="183" mass="20412">MVKIAVAGGSSNVAAEMIDVLVATGKHEILLLSRKEASTDAAIQGTTWIQVDYRSQAQLMHALKGVHTLLSFVTEQEDPDSPLQKNLIKAAIEVGVKRFAPNEWATSGVVSWYSYKSETRRYLQELNKEHQVIEYTLFQCGRMVGLAIAMVNPAFKMVICLDSSLLLCFLSLRMFRVALIMFV</sequence>
<keyword evidence="2" id="KW-0521">NADP</keyword>
<dbReference type="PANTHER" id="PTHR47706">
    <property type="entry name" value="NMRA-LIKE FAMILY PROTEIN"/>
    <property type="match status" value="1"/>
</dbReference>
<evidence type="ECO:0000313" key="5">
    <source>
        <dbReference type="EMBL" id="KAG9693003.1"/>
    </source>
</evidence>
<comment type="similarity">
    <text evidence="1">Belongs to the NmrA-type oxidoreductase family. Isoflavone reductase subfamily.</text>
</comment>
<dbReference type="GO" id="GO:0016491">
    <property type="term" value="F:oxidoreductase activity"/>
    <property type="evidence" value="ECO:0007669"/>
    <property type="project" value="UniProtKB-KW"/>
</dbReference>
<accession>A0A9P8EL26</accession>
<name>A0A9P8EL26_AURME</name>
<proteinExistence type="inferred from homology"/>
<dbReference type="InterPro" id="IPR051609">
    <property type="entry name" value="NmrA/Isoflavone_reductase-like"/>
</dbReference>
<feature type="domain" description="NmrA-like" evidence="4">
    <location>
        <begin position="3"/>
        <end position="130"/>
    </location>
</feature>
<evidence type="ECO:0000259" key="4">
    <source>
        <dbReference type="Pfam" id="PF05368"/>
    </source>
</evidence>
<organism evidence="5 6">
    <name type="scientific">Aureobasidium melanogenum</name>
    <name type="common">Aureobasidium pullulans var. melanogenum</name>
    <dbReference type="NCBI Taxonomy" id="46634"/>
    <lineage>
        <taxon>Eukaryota</taxon>
        <taxon>Fungi</taxon>
        <taxon>Dikarya</taxon>
        <taxon>Ascomycota</taxon>
        <taxon>Pezizomycotina</taxon>
        <taxon>Dothideomycetes</taxon>
        <taxon>Dothideomycetidae</taxon>
        <taxon>Dothideales</taxon>
        <taxon>Saccotheciaceae</taxon>
        <taxon>Aureobasidium</taxon>
    </lineage>
</organism>
<gene>
    <name evidence="5" type="ORF">KCU76_g6294</name>
</gene>
<dbReference type="Pfam" id="PF05368">
    <property type="entry name" value="NmrA"/>
    <property type="match status" value="1"/>
</dbReference>